<keyword evidence="2" id="KW-1185">Reference proteome</keyword>
<sequence>MNEKLQTEKDKLQASTNIEINKETETEKVLCSHCQRTATNGIKCQGICVADNDY</sequence>
<dbReference type="KEGG" id="csg:Cylst_1980"/>
<dbReference type="eggNOG" id="ENOG5033D0R">
    <property type="taxonomic scope" value="Bacteria"/>
</dbReference>
<evidence type="ECO:0000313" key="2">
    <source>
        <dbReference type="Proteomes" id="UP000010475"/>
    </source>
</evidence>
<dbReference type="EMBL" id="CP003642">
    <property type="protein sequence ID" value="AFZ24226.1"/>
    <property type="molecule type" value="Genomic_DNA"/>
</dbReference>
<dbReference type="AlphaFoldDB" id="K9WWR2"/>
<accession>K9WWR2</accession>
<evidence type="ECO:0000313" key="1">
    <source>
        <dbReference type="EMBL" id="AFZ24226.1"/>
    </source>
</evidence>
<name>K9WWR2_9NOST</name>
<organism evidence="1 2">
    <name type="scientific">Cylindrospermum stagnale PCC 7417</name>
    <dbReference type="NCBI Taxonomy" id="56107"/>
    <lineage>
        <taxon>Bacteria</taxon>
        <taxon>Bacillati</taxon>
        <taxon>Cyanobacteriota</taxon>
        <taxon>Cyanophyceae</taxon>
        <taxon>Nostocales</taxon>
        <taxon>Nostocaceae</taxon>
        <taxon>Cylindrospermum</taxon>
    </lineage>
</organism>
<protein>
    <submittedName>
        <fullName evidence="1">Uncharacterized protein</fullName>
    </submittedName>
</protein>
<dbReference type="Proteomes" id="UP000010475">
    <property type="component" value="Chromosome"/>
</dbReference>
<dbReference type="HOGENOM" id="CLU_201702_1_0_3"/>
<dbReference type="PATRIC" id="fig|56107.3.peg.2198"/>
<reference evidence="1 2" key="1">
    <citation type="submission" date="2012-06" db="EMBL/GenBank/DDBJ databases">
        <title>Finished chromosome of genome of Cylindrospermum stagnale PCC 7417.</title>
        <authorList>
            <consortium name="US DOE Joint Genome Institute"/>
            <person name="Gugger M."/>
            <person name="Coursin T."/>
            <person name="Rippka R."/>
            <person name="Tandeau De Marsac N."/>
            <person name="Huntemann M."/>
            <person name="Wei C.-L."/>
            <person name="Han J."/>
            <person name="Detter J.C."/>
            <person name="Han C."/>
            <person name="Tapia R."/>
            <person name="Chen A."/>
            <person name="Kyrpides N."/>
            <person name="Mavromatis K."/>
            <person name="Markowitz V."/>
            <person name="Szeto E."/>
            <person name="Ivanova N."/>
            <person name="Pagani I."/>
            <person name="Pati A."/>
            <person name="Goodwin L."/>
            <person name="Nordberg H.P."/>
            <person name="Cantor M.N."/>
            <person name="Hua S.X."/>
            <person name="Woyke T."/>
            <person name="Kerfeld C.A."/>
        </authorList>
    </citation>
    <scope>NUCLEOTIDE SEQUENCE [LARGE SCALE GENOMIC DNA]</scope>
    <source>
        <strain evidence="1 2">PCC 7417</strain>
    </source>
</reference>
<gene>
    <name evidence="1" type="ORF">Cylst_1980</name>
</gene>
<proteinExistence type="predicted"/>
<dbReference type="STRING" id="56107.Cylst_1980"/>